<dbReference type="Gene3D" id="3.40.50.300">
    <property type="entry name" value="P-loop containing nucleotide triphosphate hydrolases"/>
    <property type="match status" value="1"/>
</dbReference>
<dbReference type="PANTHER" id="PTHR32182">
    <property type="entry name" value="DNA REPLICATION AND REPAIR PROTEIN RECF"/>
    <property type="match status" value="1"/>
</dbReference>
<dbReference type="InterPro" id="IPR041685">
    <property type="entry name" value="AAA_GajA/Old/RecF-like"/>
</dbReference>
<dbReference type="GO" id="GO:0005524">
    <property type="term" value="F:ATP binding"/>
    <property type="evidence" value="ECO:0007669"/>
    <property type="project" value="UniProtKB-KW"/>
</dbReference>
<evidence type="ECO:0000313" key="2">
    <source>
        <dbReference type="EMBL" id="XBS68612.1"/>
    </source>
</evidence>
<dbReference type="SUPFAM" id="SSF52540">
    <property type="entry name" value="P-loop containing nucleoside triphosphate hydrolases"/>
    <property type="match status" value="1"/>
</dbReference>
<dbReference type="InterPro" id="IPR027417">
    <property type="entry name" value="P-loop_NTPase"/>
</dbReference>
<dbReference type="Pfam" id="PF13175">
    <property type="entry name" value="AAA_15"/>
    <property type="match status" value="1"/>
</dbReference>
<keyword evidence="2" id="KW-0067">ATP-binding</keyword>
<name>A0AAU7Q6R4_9GAMM</name>
<dbReference type="AlphaFoldDB" id="A0AAU7Q6R4"/>
<protein>
    <submittedName>
        <fullName evidence="2">ATP-binding protein</fullName>
    </submittedName>
</protein>
<proteinExistence type="predicted"/>
<dbReference type="EMBL" id="CP157947">
    <property type="protein sequence ID" value="XBS68612.1"/>
    <property type="molecule type" value="Genomic_DNA"/>
</dbReference>
<accession>A0AAU7Q6R4</accession>
<dbReference type="GO" id="GO:0006302">
    <property type="term" value="P:double-strand break repair"/>
    <property type="evidence" value="ECO:0007669"/>
    <property type="project" value="TreeGrafter"/>
</dbReference>
<evidence type="ECO:0000259" key="1">
    <source>
        <dbReference type="Pfam" id="PF13175"/>
    </source>
</evidence>
<reference evidence="2" key="1">
    <citation type="submission" date="2024-06" db="EMBL/GenBank/DDBJ databases">
        <authorList>
            <person name="Coelho C."/>
            <person name="Bento M."/>
            <person name="Garcia E."/>
            <person name="Camelo A."/>
            <person name="Brandao I."/>
            <person name="Espirito Santo C."/>
            <person name="Trovao J."/>
            <person name="Verissimo A."/>
            <person name="Costa J."/>
            <person name="Tiago I."/>
        </authorList>
    </citation>
    <scope>NUCLEOTIDE SEQUENCE</scope>
    <source>
        <strain evidence="2">KWT182</strain>
    </source>
</reference>
<feature type="domain" description="Endonuclease GajA/Old nuclease/RecF-like AAA" evidence="1">
    <location>
        <begin position="1"/>
        <end position="45"/>
    </location>
</feature>
<keyword evidence="2" id="KW-0547">Nucleotide-binding</keyword>
<sequence>MKIIDISIKNFKAIHQESFSFRSRFTVFIGDNATGKTSILDALAVALGSFFSRPGQHQLQADTPR</sequence>
<organism evidence="2">
    <name type="scientific">Acerihabitans sp. KWT182</name>
    <dbReference type="NCBI Taxonomy" id="3157919"/>
    <lineage>
        <taxon>Bacteria</taxon>
        <taxon>Pseudomonadati</taxon>
        <taxon>Pseudomonadota</taxon>
        <taxon>Gammaproteobacteria</taxon>
        <taxon>Enterobacterales</taxon>
        <taxon>Pectobacteriaceae</taxon>
        <taxon>Acerihabitans</taxon>
    </lineage>
</organism>
<gene>
    <name evidence="2" type="ORF">ABK905_18425</name>
</gene>
<dbReference type="PANTHER" id="PTHR32182:SF0">
    <property type="entry name" value="DNA REPLICATION AND REPAIR PROTEIN RECF"/>
    <property type="match status" value="1"/>
</dbReference>
<dbReference type="GO" id="GO:0000731">
    <property type="term" value="P:DNA synthesis involved in DNA repair"/>
    <property type="evidence" value="ECO:0007669"/>
    <property type="project" value="TreeGrafter"/>
</dbReference>